<evidence type="ECO:0000313" key="4">
    <source>
        <dbReference type="Proteomes" id="UP000182466"/>
    </source>
</evidence>
<dbReference type="Proteomes" id="UP000182466">
    <property type="component" value="Unassembled WGS sequence"/>
</dbReference>
<dbReference type="Gene3D" id="3.20.20.80">
    <property type="entry name" value="Glycosidases"/>
    <property type="match status" value="1"/>
</dbReference>
<keyword evidence="4" id="KW-1185">Reference proteome</keyword>
<reference evidence="3 4" key="1">
    <citation type="submission" date="2016-10" db="EMBL/GenBank/DDBJ databases">
        <authorList>
            <person name="de Groot N.N."/>
        </authorList>
    </citation>
    <scope>NUCLEOTIDE SEQUENCE [LARGE SCALE GENOMIC DNA]</scope>
    <source>
        <strain evidence="3 4">CGMCC 1.10959</strain>
    </source>
</reference>
<dbReference type="PANTHER" id="PTHR38340:SF1">
    <property type="entry name" value="S-LAYER PROTEIN"/>
    <property type="match status" value="1"/>
</dbReference>
<dbReference type="SUPFAM" id="SSF51120">
    <property type="entry name" value="beta-Roll"/>
    <property type="match status" value="3"/>
</dbReference>
<organism evidence="3 4">
    <name type="scientific">Sedimentitalea nanhaiensis</name>
    <dbReference type="NCBI Taxonomy" id="999627"/>
    <lineage>
        <taxon>Bacteria</taxon>
        <taxon>Pseudomonadati</taxon>
        <taxon>Pseudomonadota</taxon>
        <taxon>Alphaproteobacteria</taxon>
        <taxon>Rhodobacterales</taxon>
        <taxon>Paracoccaceae</taxon>
        <taxon>Sedimentitalea</taxon>
    </lineage>
</organism>
<dbReference type="InterPro" id="IPR017853">
    <property type="entry name" value="GH"/>
</dbReference>
<evidence type="ECO:0000256" key="2">
    <source>
        <dbReference type="ARBA" id="ARBA00022525"/>
    </source>
</evidence>
<sequence length="778" mass="83639">MASGKFAVENQAEIKSSVIVAEDHFGSNVVTSYDEDFSNAESLMSSLTQEIGIQTLRYPGGAVTELLFDMTDPNATVSHVNPEEALLPMDAFFQEAAAKDMDVSMVLPTRMAFGENAADAMIDGSYGQREDIDPGYLENLLAFVVTVVEEAKKYGVTLAGFELGNEFWASGQMTAAEYGRVVGGVTPALQEKLAALGEPDVDVIVQTHSSASRLYSPKDDITVYVGTKHGMSWAFTEGDIQKQYGGVPPDGWVKTTVAGQGTAYKQLFQMAEEINKFADAPDAIDGLVQHYYQSSGFAGVDQSHDFFFSQFGRLEEILDRSETAEPMEFHVSEWNTNARNAEQNRGSQHASMMVENFFEIVTNGIQSAHIWPLTFDTTQAITLLSTDGNTVTLSGEMFRLMSDSLVGLTPVLDWAEEGILDVHGFADEHRSVFFVSERSGSDQENLSLTFSDLPLPEHFFVTGTELWDNGAGGADPRAKAAVLYTDGKTGSFGSLDFDIHAWANLRIEITEVGSTADHVVGRGGDDTIMGFGGDDILEGGTGNDRIYGGSHDDTLYGGDGNDRVWGGWGRDKVYLGNGDDVFFDRAQGGFAGVDTVFGGNGNDTINDGGGNDVFYGQAGDDVIRGGTGNDRIYGGSHDDTLYGGDGNDRVWGGWGRDKVYLGNGDDVFFDRAQGGFAGVDTVFGGNGNDTFHDGGGNDVYHGEAGADLFVFSSGHGSDTITDFTPGQDNIRLDIPDLELADLVIMAKDQGTLIDTGEGTVFLTGLDPTDIMVDSFLFL</sequence>
<evidence type="ECO:0000313" key="3">
    <source>
        <dbReference type="EMBL" id="SFU21341.1"/>
    </source>
</evidence>
<dbReference type="PANTHER" id="PTHR38340">
    <property type="entry name" value="S-LAYER PROTEIN"/>
    <property type="match status" value="1"/>
</dbReference>
<dbReference type="Pfam" id="PF00353">
    <property type="entry name" value="HemolysinCabind"/>
    <property type="match status" value="4"/>
</dbReference>
<dbReference type="GO" id="GO:0005576">
    <property type="term" value="C:extracellular region"/>
    <property type="evidence" value="ECO:0007669"/>
    <property type="project" value="UniProtKB-SubCell"/>
</dbReference>
<name>A0A1I7EBQ0_9RHOB</name>
<dbReference type="InterPro" id="IPR018511">
    <property type="entry name" value="Hemolysin-typ_Ca-bd_CS"/>
</dbReference>
<dbReference type="GO" id="GO:0005509">
    <property type="term" value="F:calcium ion binding"/>
    <property type="evidence" value="ECO:0007669"/>
    <property type="project" value="InterPro"/>
</dbReference>
<dbReference type="STRING" id="999627.SAMN05216236_16013"/>
<proteinExistence type="predicted"/>
<dbReference type="AlphaFoldDB" id="A0A1I7EBQ0"/>
<dbReference type="PROSITE" id="PS00330">
    <property type="entry name" value="HEMOLYSIN_CALCIUM"/>
    <property type="match status" value="1"/>
</dbReference>
<protein>
    <submittedName>
        <fullName evidence="3">Hemolysin-type calcium-binding repeat-containing protein</fullName>
    </submittedName>
</protein>
<dbReference type="InterPro" id="IPR001343">
    <property type="entry name" value="Hemolysn_Ca-bd"/>
</dbReference>
<comment type="subcellular location">
    <subcellularLocation>
        <location evidence="1">Secreted</location>
    </subcellularLocation>
</comment>
<gene>
    <name evidence="3" type="ORF">SAMN05216236_16013</name>
</gene>
<evidence type="ECO:0000256" key="1">
    <source>
        <dbReference type="ARBA" id="ARBA00004613"/>
    </source>
</evidence>
<accession>A0A1I7EBQ0</accession>
<dbReference type="InterPro" id="IPR011049">
    <property type="entry name" value="Serralysin-like_metalloprot_C"/>
</dbReference>
<dbReference type="Gene3D" id="2.150.10.10">
    <property type="entry name" value="Serralysin-like metalloprotease, C-terminal"/>
    <property type="match status" value="3"/>
</dbReference>
<dbReference type="PRINTS" id="PR00313">
    <property type="entry name" value="CABNDNGRPT"/>
</dbReference>
<keyword evidence="2" id="KW-0964">Secreted</keyword>
<dbReference type="InterPro" id="IPR050557">
    <property type="entry name" value="RTX_toxin/Mannuronan_C5-epim"/>
</dbReference>
<dbReference type="SUPFAM" id="SSF51445">
    <property type="entry name" value="(Trans)glycosidases"/>
    <property type="match status" value="1"/>
</dbReference>
<dbReference type="EMBL" id="FPAW01000060">
    <property type="protein sequence ID" value="SFU21341.1"/>
    <property type="molecule type" value="Genomic_DNA"/>
</dbReference>